<keyword evidence="2" id="KW-1185">Reference proteome</keyword>
<comment type="caution">
    <text evidence="1">The sequence shown here is derived from an EMBL/GenBank/DDBJ whole genome shotgun (WGS) entry which is preliminary data.</text>
</comment>
<sequence length="145" mass="16123">MPTAIRRDPLMNFRFQIELEGLVVGGFSEVSGVQAELETEDYREGGVNGYVHKFVKASKVPSLTIKRGLTNSDTLWTWFQDTKNGRITRRSGSVILVDAAGGEQWRWNFTEALPVKWTGPDLKSDSGSVAFESIELVHNGFSKDG</sequence>
<dbReference type="EMBL" id="JAGGDJ010000002">
    <property type="protein sequence ID" value="MBO7743571.1"/>
    <property type="molecule type" value="Genomic_DNA"/>
</dbReference>
<dbReference type="PANTHER" id="PTHR38009">
    <property type="entry name" value="CONSERVED HYPOTHETICAL PHAGE TAIL PROTEIN"/>
    <property type="match status" value="1"/>
</dbReference>
<accession>A0ABS3W5I0</accession>
<dbReference type="InterPro" id="IPR010667">
    <property type="entry name" value="Phage_T4_Gp19"/>
</dbReference>
<dbReference type="NCBIfam" id="TIGR02241">
    <property type="entry name" value="conserved hypothetical phage tail region protein"/>
    <property type="match status" value="1"/>
</dbReference>
<evidence type="ECO:0000313" key="1">
    <source>
        <dbReference type="EMBL" id="MBO7743571.1"/>
    </source>
</evidence>
<dbReference type="PANTHER" id="PTHR38009:SF1">
    <property type="entry name" value="CONSERVED HYPOTHETICAL PHAGE TAIL PROTEIN"/>
    <property type="match status" value="1"/>
</dbReference>
<dbReference type="InterPro" id="IPR011747">
    <property type="entry name" value="CHP02241"/>
</dbReference>
<dbReference type="Proteomes" id="UP000670947">
    <property type="component" value="Unassembled WGS sequence"/>
</dbReference>
<organism evidence="1 2">
    <name type="scientific">Paenibacillus artemisiicola</name>
    <dbReference type="NCBI Taxonomy" id="1172618"/>
    <lineage>
        <taxon>Bacteria</taxon>
        <taxon>Bacillati</taxon>
        <taxon>Bacillota</taxon>
        <taxon>Bacilli</taxon>
        <taxon>Bacillales</taxon>
        <taxon>Paenibacillaceae</taxon>
        <taxon>Paenibacillus</taxon>
    </lineage>
</organism>
<evidence type="ECO:0000313" key="2">
    <source>
        <dbReference type="Proteomes" id="UP000670947"/>
    </source>
</evidence>
<protein>
    <submittedName>
        <fullName evidence="1">Phage tail protein</fullName>
    </submittedName>
</protein>
<gene>
    <name evidence="1" type="ORF">I8J29_05150</name>
</gene>
<dbReference type="Pfam" id="PF06841">
    <property type="entry name" value="Phage_T4_gp19"/>
    <property type="match status" value="1"/>
</dbReference>
<reference evidence="1 2" key="1">
    <citation type="submission" date="2021-03" db="EMBL/GenBank/DDBJ databases">
        <title>Paenibacillus artemisicola MWE-103 whole genome sequence.</title>
        <authorList>
            <person name="Ham Y.J."/>
        </authorList>
    </citation>
    <scope>NUCLEOTIDE SEQUENCE [LARGE SCALE GENOMIC DNA]</scope>
    <source>
        <strain evidence="1 2">MWE-103</strain>
    </source>
</reference>
<proteinExistence type="predicted"/>
<name>A0ABS3W5I0_9BACL</name>